<name>A0A9D1HSJ2_9FIRM</name>
<dbReference type="NCBIfam" id="TIGR00174">
    <property type="entry name" value="miaA"/>
    <property type="match status" value="1"/>
</dbReference>
<evidence type="ECO:0000313" key="14">
    <source>
        <dbReference type="EMBL" id="HIU21731.1"/>
    </source>
</evidence>
<evidence type="ECO:0000256" key="9">
    <source>
        <dbReference type="ARBA" id="ARBA00049563"/>
    </source>
</evidence>
<dbReference type="InterPro" id="IPR027417">
    <property type="entry name" value="P-loop_NTPase"/>
</dbReference>
<evidence type="ECO:0000256" key="6">
    <source>
        <dbReference type="ARBA" id="ARBA00022741"/>
    </source>
</evidence>
<dbReference type="GO" id="GO:0006400">
    <property type="term" value="P:tRNA modification"/>
    <property type="evidence" value="ECO:0007669"/>
    <property type="project" value="TreeGrafter"/>
</dbReference>
<dbReference type="Gene3D" id="1.10.20.140">
    <property type="match status" value="1"/>
</dbReference>
<dbReference type="GO" id="GO:0052381">
    <property type="term" value="F:tRNA dimethylallyltransferase activity"/>
    <property type="evidence" value="ECO:0007669"/>
    <property type="project" value="UniProtKB-UniRule"/>
</dbReference>
<evidence type="ECO:0000313" key="15">
    <source>
        <dbReference type="Proteomes" id="UP000824088"/>
    </source>
</evidence>
<keyword evidence="4 10" id="KW-0808">Transferase</keyword>
<feature type="region of interest" description="Interaction with substrate tRNA" evidence="10">
    <location>
        <begin position="39"/>
        <end position="42"/>
    </location>
</feature>
<keyword evidence="7 10" id="KW-0067">ATP-binding</keyword>
<reference evidence="14" key="2">
    <citation type="journal article" date="2021" name="PeerJ">
        <title>Extensive microbial diversity within the chicken gut microbiome revealed by metagenomics and culture.</title>
        <authorList>
            <person name="Gilroy R."/>
            <person name="Ravi A."/>
            <person name="Getino M."/>
            <person name="Pursley I."/>
            <person name="Horton D.L."/>
            <person name="Alikhan N.F."/>
            <person name="Baker D."/>
            <person name="Gharbi K."/>
            <person name="Hall N."/>
            <person name="Watson M."/>
            <person name="Adriaenssens E.M."/>
            <person name="Foster-Nyarko E."/>
            <person name="Jarju S."/>
            <person name="Secka A."/>
            <person name="Antonio M."/>
            <person name="Oren A."/>
            <person name="Chaudhuri R.R."/>
            <person name="La Ragione R."/>
            <person name="Hildebrand F."/>
            <person name="Pallen M.J."/>
        </authorList>
    </citation>
    <scope>NUCLEOTIDE SEQUENCE</scope>
    <source>
        <strain evidence="14">1063</strain>
    </source>
</reference>
<evidence type="ECO:0000256" key="11">
    <source>
        <dbReference type="RuleBase" id="RU003783"/>
    </source>
</evidence>
<dbReference type="SUPFAM" id="SSF52540">
    <property type="entry name" value="P-loop containing nucleoside triphosphate hydrolases"/>
    <property type="match status" value="1"/>
</dbReference>
<gene>
    <name evidence="10 14" type="primary">miaA</name>
    <name evidence="14" type="ORF">IAD51_05835</name>
</gene>
<organism evidence="14 15">
    <name type="scientific">Candidatus Limadaptatus stercorigallinarum</name>
    <dbReference type="NCBI Taxonomy" id="2840845"/>
    <lineage>
        <taxon>Bacteria</taxon>
        <taxon>Bacillati</taxon>
        <taxon>Bacillota</taxon>
        <taxon>Clostridia</taxon>
        <taxon>Eubacteriales</taxon>
        <taxon>Candidatus Limadaptatus</taxon>
    </lineage>
</organism>
<protein>
    <recommendedName>
        <fullName evidence="10">tRNA dimethylallyltransferase</fullName>
        <ecNumber evidence="10">2.5.1.75</ecNumber>
    </recommendedName>
    <alternativeName>
        <fullName evidence="10">Dimethylallyl diphosphate:tRNA dimethylallyltransferase</fullName>
        <shortName evidence="10">DMAPP:tRNA dimethylallyltransferase</shortName>
        <shortName evidence="10">DMATase</shortName>
    </alternativeName>
    <alternativeName>
        <fullName evidence="10">Isopentenyl-diphosphate:tRNA isopentenyltransferase</fullName>
        <shortName evidence="10">IPP transferase</shortName>
        <shortName evidence="10">IPPT</shortName>
        <shortName evidence="10">IPTase</shortName>
    </alternativeName>
</protein>
<comment type="caution">
    <text evidence="10">Lacks conserved residue(s) required for the propagation of feature annotation.</text>
</comment>
<comment type="catalytic activity">
    <reaction evidence="9 10 11">
        <text>adenosine(37) in tRNA + dimethylallyl diphosphate = N(6)-dimethylallyladenosine(37) in tRNA + diphosphate</text>
        <dbReference type="Rhea" id="RHEA:26482"/>
        <dbReference type="Rhea" id="RHEA-COMP:10162"/>
        <dbReference type="Rhea" id="RHEA-COMP:10375"/>
        <dbReference type="ChEBI" id="CHEBI:33019"/>
        <dbReference type="ChEBI" id="CHEBI:57623"/>
        <dbReference type="ChEBI" id="CHEBI:74411"/>
        <dbReference type="ChEBI" id="CHEBI:74415"/>
        <dbReference type="EC" id="2.5.1.75"/>
    </reaction>
</comment>
<dbReference type="Pfam" id="PF01715">
    <property type="entry name" value="IPPT"/>
    <property type="match status" value="1"/>
</dbReference>
<comment type="function">
    <text evidence="2 10 12">Catalyzes the transfer of a dimethylallyl group onto the adenine at position 37 in tRNAs that read codons beginning with uridine, leading to the formation of N6-(dimethylallyl)adenosine (i(6)A).</text>
</comment>
<evidence type="ECO:0000256" key="12">
    <source>
        <dbReference type="RuleBase" id="RU003784"/>
    </source>
</evidence>
<dbReference type="AlphaFoldDB" id="A0A9D1HSJ2"/>
<dbReference type="HAMAP" id="MF_00185">
    <property type="entry name" value="IPP_trans"/>
    <property type="match status" value="1"/>
</dbReference>
<dbReference type="PANTHER" id="PTHR11088">
    <property type="entry name" value="TRNA DIMETHYLALLYLTRANSFERASE"/>
    <property type="match status" value="1"/>
</dbReference>
<keyword evidence="5 10" id="KW-0819">tRNA processing</keyword>
<comment type="cofactor">
    <cofactor evidence="1 10">
        <name>Mg(2+)</name>
        <dbReference type="ChEBI" id="CHEBI:18420"/>
    </cofactor>
</comment>
<feature type="site" description="Interaction with substrate tRNA" evidence="10">
    <location>
        <position position="128"/>
    </location>
</feature>
<dbReference type="Gene3D" id="3.40.50.300">
    <property type="entry name" value="P-loop containing nucleotide triphosphate hydrolases"/>
    <property type="match status" value="1"/>
</dbReference>
<dbReference type="Proteomes" id="UP000824088">
    <property type="component" value="Unassembled WGS sequence"/>
</dbReference>
<evidence type="ECO:0000256" key="7">
    <source>
        <dbReference type="ARBA" id="ARBA00022840"/>
    </source>
</evidence>
<comment type="similarity">
    <text evidence="3 10 13">Belongs to the IPP transferase family.</text>
</comment>
<evidence type="ECO:0000256" key="3">
    <source>
        <dbReference type="ARBA" id="ARBA00005842"/>
    </source>
</evidence>
<dbReference type="InterPro" id="IPR039657">
    <property type="entry name" value="Dimethylallyltransferase"/>
</dbReference>
<dbReference type="EMBL" id="DVMN01000104">
    <property type="protein sequence ID" value="HIU21731.1"/>
    <property type="molecule type" value="Genomic_DNA"/>
</dbReference>
<dbReference type="GO" id="GO:0005524">
    <property type="term" value="F:ATP binding"/>
    <property type="evidence" value="ECO:0007669"/>
    <property type="project" value="UniProtKB-UniRule"/>
</dbReference>
<evidence type="ECO:0000256" key="4">
    <source>
        <dbReference type="ARBA" id="ARBA00022679"/>
    </source>
</evidence>
<comment type="caution">
    <text evidence="14">The sequence shown here is derived from an EMBL/GenBank/DDBJ whole genome shotgun (WGS) entry which is preliminary data.</text>
</comment>
<feature type="site" description="Interaction with substrate tRNA" evidence="10">
    <location>
        <position position="105"/>
    </location>
</feature>
<dbReference type="EC" id="2.5.1.75" evidence="10"/>
<keyword evidence="6 10" id="KW-0547">Nucleotide-binding</keyword>
<evidence type="ECO:0000256" key="10">
    <source>
        <dbReference type="HAMAP-Rule" id="MF_00185"/>
    </source>
</evidence>
<evidence type="ECO:0000256" key="13">
    <source>
        <dbReference type="RuleBase" id="RU003785"/>
    </source>
</evidence>
<evidence type="ECO:0000256" key="2">
    <source>
        <dbReference type="ARBA" id="ARBA00003213"/>
    </source>
</evidence>
<dbReference type="InterPro" id="IPR018022">
    <property type="entry name" value="IPT"/>
</dbReference>
<evidence type="ECO:0000256" key="8">
    <source>
        <dbReference type="ARBA" id="ARBA00022842"/>
    </source>
</evidence>
<sequence>MNEFSAPHAVFVMGPTASGKSEFAFRLAKEENGVVISADSMQIYRGLDVGTAKESPARRAEVPHAMIDVADYDEEFSVARYRDEAVQAGLAALRNGKLPVFAGGTGLYFEALFYPMSFGRTDKNPALRAELEKEYAENGGAYMLGRLKEVDPDTADRLHPNDAKRVVRALEIALSGGTPMSQTADSREDPDVIAVGFRPSDRAELYARINARTEQMFAQGLAEEIARIAPDFSLQSMQAIGYREFAPFADRFSDGKPNMTAAELSAVCDRIKQDTRNYAKRQLTWFRRYKFVEWFEIGDFDGAMRYVRERLRGA</sequence>
<feature type="binding site" evidence="10">
    <location>
        <begin position="14"/>
        <end position="21"/>
    </location>
    <ligand>
        <name>ATP</name>
        <dbReference type="ChEBI" id="CHEBI:30616"/>
    </ligand>
</feature>
<evidence type="ECO:0000256" key="5">
    <source>
        <dbReference type="ARBA" id="ARBA00022694"/>
    </source>
</evidence>
<evidence type="ECO:0000256" key="1">
    <source>
        <dbReference type="ARBA" id="ARBA00001946"/>
    </source>
</evidence>
<keyword evidence="8 10" id="KW-0460">Magnesium</keyword>
<dbReference type="PANTHER" id="PTHR11088:SF60">
    <property type="entry name" value="TRNA DIMETHYLALLYLTRANSFERASE"/>
    <property type="match status" value="1"/>
</dbReference>
<proteinExistence type="inferred from homology"/>
<accession>A0A9D1HSJ2</accession>
<feature type="binding site" evidence="10">
    <location>
        <begin position="16"/>
        <end position="21"/>
    </location>
    <ligand>
        <name>substrate</name>
    </ligand>
</feature>
<comment type="subunit">
    <text evidence="10">Monomer.</text>
</comment>
<reference evidence="14" key="1">
    <citation type="submission" date="2020-10" db="EMBL/GenBank/DDBJ databases">
        <authorList>
            <person name="Gilroy R."/>
        </authorList>
    </citation>
    <scope>NUCLEOTIDE SEQUENCE</scope>
    <source>
        <strain evidence="14">1063</strain>
    </source>
</reference>